<dbReference type="Pfam" id="PF07167">
    <property type="entry name" value="PhaC_N"/>
    <property type="match status" value="1"/>
</dbReference>
<dbReference type="InterPro" id="IPR029058">
    <property type="entry name" value="AB_hydrolase_fold"/>
</dbReference>
<evidence type="ECO:0000256" key="3">
    <source>
        <dbReference type="ARBA" id="ARBA00022679"/>
    </source>
</evidence>
<dbReference type="RefSeq" id="WP_390276931.1">
    <property type="nucleotide sequence ID" value="NZ_JBHRYH010000009.1"/>
</dbReference>
<keyword evidence="2" id="KW-0963">Cytoplasm</keyword>
<dbReference type="NCBIfam" id="TIGR01838">
    <property type="entry name" value="PHA_synth_I"/>
    <property type="match status" value="1"/>
</dbReference>
<dbReference type="PANTHER" id="PTHR36837">
    <property type="entry name" value="POLY(3-HYDROXYALKANOATE) POLYMERASE SUBUNIT PHAC"/>
    <property type="match status" value="1"/>
</dbReference>
<reference evidence="7" key="1">
    <citation type="journal article" date="2019" name="Int. J. Syst. Evol. Microbiol.">
        <title>The Global Catalogue of Microorganisms (GCM) 10K type strain sequencing project: providing services to taxonomists for standard genome sequencing and annotation.</title>
        <authorList>
            <consortium name="The Broad Institute Genomics Platform"/>
            <consortium name="The Broad Institute Genome Sequencing Center for Infectious Disease"/>
            <person name="Wu L."/>
            <person name="Ma J."/>
        </authorList>
    </citation>
    <scope>NUCLEOTIDE SEQUENCE [LARGE SCALE GENOMIC DNA]</scope>
    <source>
        <strain evidence="7">KCTC 42195</strain>
    </source>
</reference>
<gene>
    <name evidence="6" type="ORF">ACFOKJ_04515</name>
</gene>
<protein>
    <submittedName>
        <fullName evidence="6">PHA/PHB synthase family protein</fullName>
    </submittedName>
</protein>
<feature type="domain" description="Poly-beta-hydroxybutyrate polymerase N-terminal" evidence="5">
    <location>
        <begin position="88"/>
        <end position="254"/>
    </location>
</feature>
<accession>A0ABV7TRN9</accession>
<dbReference type="Gene3D" id="3.40.50.1820">
    <property type="entry name" value="alpha/beta hydrolase"/>
    <property type="match status" value="1"/>
</dbReference>
<evidence type="ECO:0000259" key="5">
    <source>
        <dbReference type="Pfam" id="PF07167"/>
    </source>
</evidence>
<sequence>MSQDPKSSLDSFFASISETNQKWMQQFVNTMSAGVTPDQTSNPLAGAWGQMMEGANQFIAMQNNLYQQQMNIWMQFLGQNSASAAPSNDRRFAAPEWNEHPFYNFLKQSYLLTSKWMTELVDQAQMEAGDKERLAFATRQYIDAMAPTNFMLTNPEVVKRAIETKGESLVEGMKNVIDDLQKGHISMSDESKFEIGKNIACTPGQVVFRNQLMELIQYTPTTGEVYAKPLLIVPPCVNKYYLMDLQPDNSMVRHFVAQGYRVFLVSWRSATPEMKNYQWDNYIEEGVFAAAEAVKKVTKQASMNVLGFCIGGVILTTALCVAKARGLKYFDSATFMTSLVDHSDPGEIKVFLDDNFFAGREAKLASGNGGIVSGKELGRTFASLRANDLVWNYVVNNYLLGKTPPPFDLLYWNNDAVDLPMPMHTFFLKEFYRNNALTKPGSITLCGVPIDVSTIDIPLYIFAAREDHIVPWQSAYDGLKYLSGAPSRRYILGASGHIAGSINPVTKDKRNYWVNENLVDSSESWLDAAESRPGSWWKDWDAWLAPQSGDKIATPKTMGSKDLPPLCAAPGEYVLAKAMPALAALQ</sequence>
<dbReference type="EMBL" id="JBHRYH010000009">
    <property type="protein sequence ID" value="MFC3625412.1"/>
    <property type="molecule type" value="Genomic_DNA"/>
</dbReference>
<dbReference type="InterPro" id="IPR010963">
    <property type="entry name" value="PHA_synth_I"/>
</dbReference>
<name>A0ABV7TRN9_9NEIS</name>
<comment type="subcellular location">
    <subcellularLocation>
        <location evidence="1">Cytoplasm</location>
    </subcellularLocation>
</comment>
<keyword evidence="3" id="KW-0808">Transferase</keyword>
<evidence type="ECO:0000256" key="4">
    <source>
        <dbReference type="ARBA" id="ARBA00023315"/>
    </source>
</evidence>
<keyword evidence="4" id="KW-0012">Acyltransferase</keyword>
<evidence type="ECO:0000313" key="7">
    <source>
        <dbReference type="Proteomes" id="UP001595636"/>
    </source>
</evidence>
<organism evidence="6 7">
    <name type="scientific">Vogesella amnigena</name>
    <dbReference type="NCBI Taxonomy" id="1507449"/>
    <lineage>
        <taxon>Bacteria</taxon>
        <taxon>Pseudomonadati</taxon>
        <taxon>Pseudomonadota</taxon>
        <taxon>Betaproteobacteria</taxon>
        <taxon>Neisseriales</taxon>
        <taxon>Chromobacteriaceae</taxon>
        <taxon>Vogesella</taxon>
    </lineage>
</organism>
<dbReference type="PANTHER" id="PTHR36837:SF5">
    <property type="entry name" value="POLY-3-HYDROXYBUTYRATE SYNTHASE"/>
    <property type="match status" value="1"/>
</dbReference>
<evidence type="ECO:0000256" key="1">
    <source>
        <dbReference type="ARBA" id="ARBA00004496"/>
    </source>
</evidence>
<dbReference type="InterPro" id="IPR010941">
    <property type="entry name" value="PhaC_N"/>
</dbReference>
<evidence type="ECO:0000313" key="6">
    <source>
        <dbReference type="EMBL" id="MFC3625412.1"/>
    </source>
</evidence>
<keyword evidence="7" id="KW-1185">Reference proteome</keyword>
<proteinExistence type="predicted"/>
<dbReference type="InterPro" id="IPR051321">
    <property type="entry name" value="PHA/PHB_synthase"/>
</dbReference>
<dbReference type="Proteomes" id="UP001595636">
    <property type="component" value="Unassembled WGS sequence"/>
</dbReference>
<dbReference type="SUPFAM" id="SSF53474">
    <property type="entry name" value="alpha/beta-Hydrolases"/>
    <property type="match status" value="1"/>
</dbReference>
<comment type="caution">
    <text evidence="6">The sequence shown here is derived from an EMBL/GenBank/DDBJ whole genome shotgun (WGS) entry which is preliminary data.</text>
</comment>
<evidence type="ECO:0000256" key="2">
    <source>
        <dbReference type="ARBA" id="ARBA00022490"/>
    </source>
</evidence>